<dbReference type="Proteomes" id="UP000290572">
    <property type="component" value="Unassembled WGS sequence"/>
</dbReference>
<reference evidence="1 2" key="1">
    <citation type="submission" date="2018-03" db="EMBL/GenBank/DDBJ databases">
        <title>Draft genome sequence of Rohu Carp (Labeo rohita).</title>
        <authorList>
            <person name="Das P."/>
            <person name="Kushwaha B."/>
            <person name="Joshi C.G."/>
            <person name="Kumar D."/>
            <person name="Nagpure N.S."/>
            <person name="Sahoo L."/>
            <person name="Das S.P."/>
            <person name="Bit A."/>
            <person name="Patnaik S."/>
            <person name="Meher P.K."/>
            <person name="Jayasankar P."/>
            <person name="Koringa P.G."/>
            <person name="Patel N.V."/>
            <person name="Hinsu A.T."/>
            <person name="Kumar R."/>
            <person name="Pandey M."/>
            <person name="Agarwal S."/>
            <person name="Srivastava S."/>
            <person name="Singh M."/>
            <person name="Iquebal M.A."/>
            <person name="Jaiswal S."/>
            <person name="Angadi U.B."/>
            <person name="Kumar N."/>
            <person name="Raza M."/>
            <person name="Shah T.M."/>
            <person name="Rai A."/>
            <person name="Jena J.K."/>
        </authorList>
    </citation>
    <scope>NUCLEOTIDE SEQUENCE [LARGE SCALE GENOMIC DNA]</scope>
    <source>
        <strain evidence="1">DASCIFA01</strain>
        <tissue evidence="1">Testis</tissue>
    </source>
</reference>
<dbReference type="EMBL" id="QBIY01012612">
    <property type="protein sequence ID" value="RXN21510.1"/>
    <property type="molecule type" value="Genomic_DNA"/>
</dbReference>
<keyword evidence="2" id="KW-1185">Reference proteome</keyword>
<dbReference type="STRING" id="84645.A0A498MML3"/>
<evidence type="ECO:0000313" key="2">
    <source>
        <dbReference type="Proteomes" id="UP000290572"/>
    </source>
</evidence>
<organism evidence="1 2">
    <name type="scientific">Labeo rohita</name>
    <name type="common">Indian major carp</name>
    <name type="synonym">Cyprinus rohita</name>
    <dbReference type="NCBI Taxonomy" id="84645"/>
    <lineage>
        <taxon>Eukaryota</taxon>
        <taxon>Metazoa</taxon>
        <taxon>Chordata</taxon>
        <taxon>Craniata</taxon>
        <taxon>Vertebrata</taxon>
        <taxon>Euteleostomi</taxon>
        <taxon>Actinopterygii</taxon>
        <taxon>Neopterygii</taxon>
        <taxon>Teleostei</taxon>
        <taxon>Ostariophysi</taxon>
        <taxon>Cypriniformes</taxon>
        <taxon>Cyprinidae</taxon>
        <taxon>Labeoninae</taxon>
        <taxon>Labeonini</taxon>
        <taxon>Labeo</taxon>
    </lineage>
</organism>
<protein>
    <submittedName>
        <fullName evidence="1">Uncharacterized protein</fullName>
    </submittedName>
</protein>
<name>A0A498MML3_LABRO</name>
<evidence type="ECO:0000313" key="1">
    <source>
        <dbReference type="EMBL" id="RXN21510.1"/>
    </source>
</evidence>
<comment type="caution">
    <text evidence="1">The sequence shown here is derived from an EMBL/GenBank/DDBJ whole genome shotgun (WGS) entry which is preliminary data.</text>
</comment>
<accession>A0A498MML3</accession>
<dbReference type="AlphaFoldDB" id="A0A498MML3"/>
<sequence>MNLLVKSAEKLRWGAVLASGIQQGHIQDQFRFRIKDNIIPKIQERPVKSLGKWYRADLNDKQSVREMIIQADTWMTSLEKSGLPGRYRAWGYQHGVFPRLLWPLLVYEVPVSTVEGLERKINTYLRRWLVVPRSFCSIGLYSTGSKLQLPVTSVLEEYKATKTRQAMMLQDSKDERVRQAGIVVRTGHKWSASTALTETEDRLQHAGLDWVASPERAGAKPTQRNAVWYRWEVRKAEEETRYIKAVAMKNRAAGQDGRAYKKGPRHGRIFEPWKDVE</sequence>
<proteinExistence type="predicted"/>
<gene>
    <name evidence="1" type="ORF">ROHU_024089</name>
</gene>